<dbReference type="STRING" id="211460.YH63_06320"/>
<evidence type="ECO:0000313" key="3">
    <source>
        <dbReference type="Proteomes" id="UP000034832"/>
    </source>
</evidence>
<accession>A0A4U6BT58</accession>
<keyword evidence="1" id="KW-0472">Membrane</keyword>
<sequence length="257" mass="27598">MIRAWLDMYPAGIFLVLIGLYFGVTLLLGALTFCRPFARSVQSLTGVVAPFFSGVAILFALLTGFLASDVAERGRQAYRIVHAEAGELRNIHTLSVASVSDMRTIRAALKTYVNSVVTEEWPAMNAMRLSPSTAAAYDNLLREVSIPSIAKESGQAVQTALLTSAVRVGTARSDRLSLSGDQTNDLKWLVVIALGLITQVAIALVHLERPRAFFASLVVFATAAVVTLGILALQEYPFDGAFQVSPAPIKALQSLSD</sequence>
<dbReference type="Proteomes" id="UP000034832">
    <property type="component" value="Unassembled WGS sequence"/>
</dbReference>
<gene>
    <name evidence="2" type="ORF">YH63_012685</name>
</gene>
<evidence type="ECO:0000313" key="2">
    <source>
        <dbReference type="EMBL" id="TKT72208.1"/>
    </source>
</evidence>
<dbReference type="RefSeq" id="WP_046827288.1">
    <property type="nucleotide sequence ID" value="NZ_LBIA02000001.1"/>
</dbReference>
<feature type="transmembrane region" description="Helical" evidence="1">
    <location>
        <begin position="212"/>
        <end position="233"/>
    </location>
</feature>
<dbReference type="AlphaFoldDB" id="A0A4U6BT58"/>
<dbReference type="OrthoDB" id="797232at2"/>
<dbReference type="Pfam" id="PF14023">
    <property type="entry name" value="Bestrophin-like"/>
    <property type="match status" value="1"/>
</dbReference>
<protein>
    <submittedName>
        <fullName evidence="2">DUF4239 domain-containing protein</fullName>
    </submittedName>
</protein>
<organism evidence="2 3">
    <name type="scientific">Afipia massiliensis</name>
    <dbReference type="NCBI Taxonomy" id="211460"/>
    <lineage>
        <taxon>Bacteria</taxon>
        <taxon>Pseudomonadati</taxon>
        <taxon>Pseudomonadota</taxon>
        <taxon>Alphaproteobacteria</taxon>
        <taxon>Hyphomicrobiales</taxon>
        <taxon>Nitrobacteraceae</taxon>
        <taxon>Afipia</taxon>
    </lineage>
</organism>
<keyword evidence="1" id="KW-0812">Transmembrane</keyword>
<dbReference type="EMBL" id="LBIA02000001">
    <property type="protein sequence ID" value="TKT72208.1"/>
    <property type="molecule type" value="Genomic_DNA"/>
</dbReference>
<feature type="transmembrane region" description="Helical" evidence="1">
    <location>
        <begin position="46"/>
        <end position="67"/>
    </location>
</feature>
<feature type="transmembrane region" description="Helical" evidence="1">
    <location>
        <begin position="12"/>
        <end position="34"/>
    </location>
</feature>
<reference evidence="2" key="1">
    <citation type="submission" date="2019-04" db="EMBL/GenBank/DDBJ databases">
        <title>Whole genome sequencing of cave bacteria.</title>
        <authorList>
            <person name="Gan H.M."/>
            <person name="Barton H."/>
            <person name="Savka M.A."/>
        </authorList>
    </citation>
    <scope>NUCLEOTIDE SEQUENCE [LARGE SCALE GENOMIC DNA]</scope>
    <source>
        <strain evidence="2">LC387</strain>
    </source>
</reference>
<proteinExistence type="predicted"/>
<feature type="transmembrane region" description="Helical" evidence="1">
    <location>
        <begin position="186"/>
        <end position="205"/>
    </location>
</feature>
<keyword evidence="1" id="KW-1133">Transmembrane helix</keyword>
<keyword evidence="3" id="KW-1185">Reference proteome</keyword>
<name>A0A4U6BT58_9BRAD</name>
<evidence type="ECO:0000256" key="1">
    <source>
        <dbReference type="SAM" id="Phobius"/>
    </source>
</evidence>
<comment type="caution">
    <text evidence="2">The sequence shown here is derived from an EMBL/GenBank/DDBJ whole genome shotgun (WGS) entry which is preliminary data.</text>
</comment>
<dbReference type="InterPro" id="IPR025333">
    <property type="entry name" value="DUF4239"/>
</dbReference>